<reference evidence="1" key="1">
    <citation type="submission" date="2018-05" db="EMBL/GenBank/DDBJ databases">
        <authorList>
            <person name="Lanie J.A."/>
            <person name="Ng W.-L."/>
            <person name="Kazmierczak K.M."/>
            <person name="Andrzejewski T.M."/>
            <person name="Davidsen T.M."/>
            <person name="Wayne K.J."/>
            <person name="Tettelin H."/>
            <person name="Glass J.I."/>
            <person name="Rusch D."/>
            <person name="Podicherti R."/>
            <person name="Tsui H.-C.T."/>
            <person name="Winkler M.E."/>
        </authorList>
    </citation>
    <scope>NUCLEOTIDE SEQUENCE</scope>
</reference>
<proteinExistence type="predicted"/>
<sequence>MLDDRFYPKIRYRRSADFDRGDWVRVYPRYQSPDQGFSMAGVERCY</sequence>
<protein>
    <submittedName>
        <fullName evidence="1">Uncharacterized protein</fullName>
    </submittedName>
</protein>
<name>A0A382KLP5_9ZZZZ</name>
<dbReference type="EMBL" id="UINC01081490">
    <property type="protein sequence ID" value="SVC25388.1"/>
    <property type="molecule type" value="Genomic_DNA"/>
</dbReference>
<evidence type="ECO:0000313" key="1">
    <source>
        <dbReference type="EMBL" id="SVC25388.1"/>
    </source>
</evidence>
<organism evidence="1">
    <name type="scientific">marine metagenome</name>
    <dbReference type="NCBI Taxonomy" id="408172"/>
    <lineage>
        <taxon>unclassified sequences</taxon>
        <taxon>metagenomes</taxon>
        <taxon>ecological metagenomes</taxon>
    </lineage>
</organism>
<dbReference type="AlphaFoldDB" id="A0A382KLP5"/>
<accession>A0A382KLP5</accession>
<gene>
    <name evidence="1" type="ORF">METZ01_LOCUS278242</name>
</gene>